<dbReference type="PROSITE" id="PS50207">
    <property type="entry name" value="CASPASE_P10"/>
    <property type="match status" value="1"/>
</dbReference>
<dbReference type="PROSITE" id="PS01122">
    <property type="entry name" value="CASPASE_CYS"/>
    <property type="match status" value="1"/>
</dbReference>
<dbReference type="InterPro" id="IPR011600">
    <property type="entry name" value="Pept_C14_caspase"/>
</dbReference>
<dbReference type="InterPro" id="IPR002138">
    <property type="entry name" value="Pept_C14_p10"/>
</dbReference>
<name>A0A8D0RNW7_PIG</name>
<evidence type="ECO:0000256" key="1">
    <source>
        <dbReference type="ARBA" id="ARBA00010134"/>
    </source>
</evidence>
<dbReference type="AlphaFoldDB" id="A0A8D0RNW7"/>
<keyword evidence="5" id="KW-0788">Thiol protease</keyword>
<dbReference type="InterPro" id="IPR029030">
    <property type="entry name" value="Caspase-like_dom_sf"/>
</dbReference>
<dbReference type="GO" id="GO:0004197">
    <property type="term" value="F:cysteine-type endopeptidase activity"/>
    <property type="evidence" value="ECO:0007669"/>
    <property type="project" value="InterPro"/>
</dbReference>
<protein>
    <submittedName>
        <fullName evidence="10">Uncharacterized protein</fullName>
    </submittedName>
</protein>
<dbReference type="Proteomes" id="UP000694724">
    <property type="component" value="Unplaced"/>
</dbReference>
<dbReference type="Ensembl" id="ENSSSCT00055017050.1">
    <property type="protein sequence ID" value="ENSSSCP00055013463.1"/>
    <property type="gene ID" value="ENSSSCG00055008701.1"/>
</dbReference>
<sequence length="338" mass="39099">PNQVTRPVSNIYYFKKCNNVLNRGELQRLEEEANLIVNRTKDLIDDLAEKTQMATEIFMHHLFNPEKQLSLGDFFSFFFFSLSDSQETQDSQRRKLKLCPGDHFHKLKTKTDEQLIMYLLSADTSCEGEGGPDTPALIICSKEFDYLFNQYGSEVDLLGMQDLQFAARQDHQSSDSTFLVFMSHGILDGICGTKHREQQPYILHDDTIFQIFNNHNCQSLKDKPKVILMQACRGKGAGIVWVTDMGEDSAYRYGQSLQCSIWNDAITKTHVEKDFIAFKSSTPRKIKSNGSLFISKRIYYLKEYSLCHHLEEIFRKLGIFLSFQLVSMTRYFYLFPGN</sequence>
<dbReference type="SUPFAM" id="SSF52129">
    <property type="entry name" value="Caspase-like"/>
    <property type="match status" value="1"/>
</dbReference>
<dbReference type="SMART" id="SM00115">
    <property type="entry name" value="CASc"/>
    <property type="match status" value="1"/>
</dbReference>
<dbReference type="InterPro" id="IPR002398">
    <property type="entry name" value="Pept_C14"/>
</dbReference>
<evidence type="ECO:0000256" key="5">
    <source>
        <dbReference type="ARBA" id="ARBA00022807"/>
    </source>
</evidence>
<evidence type="ECO:0000313" key="10">
    <source>
        <dbReference type="Ensembl" id="ENSSSCP00025019953.1"/>
    </source>
</evidence>
<proteinExistence type="inferred from homology"/>
<dbReference type="InterPro" id="IPR033139">
    <property type="entry name" value="Caspase_cys_AS"/>
</dbReference>
<dbReference type="InterPro" id="IPR016129">
    <property type="entry name" value="Caspase_his_AS"/>
</dbReference>
<dbReference type="InterPro" id="IPR001309">
    <property type="entry name" value="Pept_C14_p20"/>
</dbReference>
<evidence type="ECO:0000256" key="4">
    <source>
        <dbReference type="ARBA" id="ARBA00022801"/>
    </source>
</evidence>
<dbReference type="GO" id="GO:0006508">
    <property type="term" value="P:proteolysis"/>
    <property type="evidence" value="ECO:0007669"/>
    <property type="project" value="UniProtKB-KW"/>
</dbReference>
<dbReference type="Gene3D" id="3.40.50.1460">
    <property type="match status" value="1"/>
</dbReference>
<keyword evidence="2" id="KW-0597">Phosphoprotein</keyword>
<reference evidence="10" key="1">
    <citation type="submission" date="2025-05" db="UniProtKB">
        <authorList>
            <consortium name="Ensembl"/>
        </authorList>
    </citation>
    <scope>IDENTIFICATION</scope>
</reference>
<dbReference type="InterPro" id="IPR015917">
    <property type="entry name" value="Pept_C14A"/>
</dbReference>
<feature type="domain" description="Caspase family p20" evidence="9">
    <location>
        <begin position="165"/>
        <end position="236"/>
    </location>
</feature>
<evidence type="ECO:0000313" key="11">
    <source>
        <dbReference type="Proteomes" id="UP000694727"/>
    </source>
</evidence>
<keyword evidence="4" id="KW-0378">Hydrolase</keyword>
<evidence type="ECO:0000256" key="3">
    <source>
        <dbReference type="ARBA" id="ARBA00022670"/>
    </source>
</evidence>
<dbReference type="PROSITE" id="PS01121">
    <property type="entry name" value="CASPASE_HIS"/>
    <property type="match status" value="1"/>
</dbReference>
<accession>A0A8D0RNW7</accession>
<keyword evidence="3" id="KW-0645">Protease</keyword>
<evidence type="ECO:0000256" key="7">
    <source>
        <dbReference type="RuleBase" id="RU003971"/>
    </source>
</evidence>
<dbReference type="PANTHER" id="PTHR47901:SF6">
    <property type="entry name" value="CASPASE-12"/>
    <property type="match status" value="1"/>
</dbReference>
<keyword evidence="6" id="KW-0865">Zymogen</keyword>
<dbReference type="Proteomes" id="UP000694727">
    <property type="component" value="Unplaced"/>
</dbReference>
<evidence type="ECO:0000256" key="6">
    <source>
        <dbReference type="ARBA" id="ARBA00023145"/>
    </source>
</evidence>
<dbReference type="Proteomes" id="UP000694725">
    <property type="component" value="Unplaced"/>
</dbReference>
<organism evidence="10 11">
    <name type="scientific">Sus scrofa</name>
    <name type="common">Pig</name>
    <dbReference type="NCBI Taxonomy" id="9823"/>
    <lineage>
        <taxon>Eukaryota</taxon>
        <taxon>Metazoa</taxon>
        <taxon>Chordata</taxon>
        <taxon>Craniata</taxon>
        <taxon>Vertebrata</taxon>
        <taxon>Euteleostomi</taxon>
        <taxon>Mammalia</taxon>
        <taxon>Eutheria</taxon>
        <taxon>Laurasiatheria</taxon>
        <taxon>Artiodactyla</taxon>
        <taxon>Suina</taxon>
        <taxon>Suidae</taxon>
        <taxon>Sus</taxon>
    </lineage>
</organism>
<feature type="domain" description="Caspase family p10" evidence="8">
    <location>
        <begin position="265"/>
        <end position="336"/>
    </location>
</feature>
<dbReference type="PROSITE" id="PS50208">
    <property type="entry name" value="CASPASE_P20"/>
    <property type="match status" value="1"/>
</dbReference>
<evidence type="ECO:0000256" key="2">
    <source>
        <dbReference type="ARBA" id="ARBA00022553"/>
    </source>
</evidence>
<evidence type="ECO:0000259" key="9">
    <source>
        <dbReference type="PROSITE" id="PS50208"/>
    </source>
</evidence>
<comment type="similarity">
    <text evidence="1 7">Belongs to the peptidase C14A family.</text>
</comment>
<dbReference type="Pfam" id="PF00656">
    <property type="entry name" value="Peptidase_C14"/>
    <property type="match status" value="1"/>
</dbReference>
<evidence type="ECO:0000259" key="8">
    <source>
        <dbReference type="PROSITE" id="PS50207"/>
    </source>
</evidence>
<dbReference type="Ensembl" id="ENSSSCT00065006214.1">
    <property type="protein sequence ID" value="ENSSSCP00065002771.1"/>
    <property type="gene ID" value="ENSSSCG00065004525.1"/>
</dbReference>
<dbReference type="Ensembl" id="ENSSSCT00025046605.1">
    <property type="protein sequence ID" value="ENSSSCP00025019953.1"/>
    <property type="gene ID" value="ENSSSCG00025034159.1"/>
</dbReference>
<dbReference type="PANTHER" id="PTHR47901">
    <property type="entry name" value="CASPASE RECRUITMENT DOMAIN-CONTAINING PROTEIN 18"/>
    <property type="match status" value="1"/>
</dbReference>